<dbReference type="CDD" id="cd00397">
    <property type="entry name" value="DNA_BRE_C"/>
    <property type="match status" value="1"/>
</dbReference>
<dbReference type="GO" id="GO:0003677">
    <property type="term" value="F:DNA binding"/>
    <property type="evidence" value="ECO:0007669"/>
    <property type="project" value="InterPro"/>
</dbReference>
<organism evidence="6 7">
    <name type="scientific">Lacipirellula parvula</name>
    <dbReference type="NCBI Taxonomy" id="2650471"/>
    <lineage>
        <taxon>Bacteria</taxon>
        <taxon>Pseudomonadati</taxon>
        <taxon>Planctomycetota</taxon>
        <taxon>Planctomycetia</taxon>
        <taxon>Pirellulales</taxon>
        <taxon>Lacipirellulaceae</taxon>
        <taxon>Lacipirellula</taxon>
    </lineage>
</organism>
<evidence type="ECO:0000259" key="5">
    <source>
        <dbReference type="PROSITE" id="PS51898"/>
    </source>
</evidence>
<gene>
    <name evidence="6" type="ORF">PLANPX_2683</name>
</gene>
<keyword evidence="2" id="KW-0229">DNA integration</keyword>
<proteinExistence type="inferred from homology"/>
<evidence type="ECO:0000256" key="3">
    <source>
        <dbReference type="ARBA" id="ARBA00023172"/>
    </source>
</evidence>
<evidence type="ECO:0000256" key="2">
    <source>
        <dbReference type="ARBA" id="ARBA00022908"/>
    </source>
</evidence>
<feature type="region of interest" description="Disordered" evidence="4">
    <location>
        <begin position="179"/>
        <end position="199"/>
    </location>
</feature>
<keyword evidence="3" id="KW-0233">DNA recombination</keyword>
<dbReference type="RefSeq" id="WP_152098927.1">
    <property type="nucleotide sequence ID" value="NZ_AP021861.1"/>
</dbReference>
<evidence type="ECO:0000313" key="7">
    <source>
        <dbReference type="Proteomes" id="UP000326837"/>
    </source>
</evidence>
<dbReference type="SUPFAM" id="SSF56349">
    <property type="entry name" value="DNA breaking-rejoining enzymes"/>
    <property type="match status" value="1"/>
</dbReference>
<dbReference type="Gene3D" id="1.10.443.10">
    <property type="entry name" value="Intergrase catalytic core"/>
    <property type="match status" value="1"/>
</dbReference>
<reference evidence="7" key="1">
    <citation type="submission" date="2019-10" db="EMBL/GenBank/DDBJ databases">
        <title>Lacipirellula parvula gen. nov., sp. nov., representing a lineage of planctomycetes widespread in freshwater anoxic habitats, and description of the family Lacipirellulaceae.</title>
        <authorList>
            <person name="Dedysh S.N."/>
            <person name="Kulichevskaya I.S."/>
            <person name="Beletsky A.V."/>
            <person name="Rakitin A.L."/>
            <person name="Mardanov A.V."/>
            <person name="Ivanova A.A."/>
            <person name="Saltykova V.X."/>
            <person name="Rijpstra W.I.C."/>
            <person name="Sinninghe Damste J.S."/>
            <person name="Ravin N.V."/>
        </authorList>
    </citation>
    <scope>NUCLEOTIDE SEQUENCE [LARGE SCALE GENOMIC DNA]</scope>
    <source>
        <strain evidence="7">PX69</strain>
    </source>
</reference>
<dbReference type="GO" id="GO:0006310">
    <property type="term" value="P:DNA recombination"/>
    <property type="evidence" value="ECO:0007669"/>
    <property type="project" value="UniProtKB-KW"/>
</dbReference>
<dbReference type="AlphaFoldDB" id="A0A5K7XDY5"/>
<dbReference type="InterPro" id="IPR013762">
    <property type="entry name" value="Integrase-like_cat_sf"/>
</dbReference>
<protein>
    <recommendedName>
        <fullName evidence="5">Tyr recombinase domain-containing protein</fullName>
    </recommendedName>
</protein>
<dbReference type="PROSITE" id="PS51898">
    <property type="entry name" value="TYR_RECOMBINASE"/>
    <property type="match status" value="1"/>
</dbReference>
<dbReference type="Pfam" id="PF00589">
    <property type="entry name" value="Phage_integrase"/>
    <property type="match status" value="1"/>
</dbReference>
<sequence>MNQAAAQSWKLFLQGLWSSGLRLGEAMLLRWDHRPGGVSVQLDGKYSVLAFDGESQKSGRTQMVPLAPEAVQLLTPLQKSRGFVFEPLTKRGLPMARDHQKAGKIIAKIGEAAKVVTDHAAGRTATAHDLRRAFGARWSKRVMPAVLKEIMRHADIQTTMTYYVTQNAKVTASELWAAATPSEQRLETPQPEEDARPSP</sequence>
<evidence type="ECO:0000256" key="4">
    <source>
        <dbReference type="SAM" id="MobiDB-lite"/>
    </source>
</evidence>
<dbReference type="Proteomes" id="UP000326837">
    <property type="component" value="Chromosome"/>
</dbReference>
<name>A0A5K7XDY5_9BACT</name>
<dbReference type="KEGG" id="lpav:PLANPX_2683"/>
<dbReference type="PANTHER" id="PTHR30629:SF2">
    <property type="entry name" value="PROPHAGE INTEGRASE INTS-RELATED"/>
    <property type="match status" value="1"/>
</dbReference>
<dbReference type="InterPro" id="IPR011010">
    <property type="entry name" value="DNA_brk_join_enz"/>
</dbReference>
<accession>A0A5K7XDY5</accession>
<dbReference type="InterPro" id="IPR050808">
    <property type="entry name" value="Phage_Integrase"/>
</dbReference>
<dbReference type="PANTHER" id="PTHR30629">
    <property type="entry name" value="PROPHAGE INTEGRASE"/>
    <property type="match status" value="1"/>
</dbReference>
<evidence type="ECO:0000313" key="6">
    <source>
        <dbReference type="EMBL" id="BBO33071.1"/>
    </source>
</evidence>
<comment type="similarity">
    <text evidence="1">Belongs to the 'phage' integrase family.</text>
</comment>
<dbReference type="GO" id="GO:0015074">
    <property type="term" value="P:DNA integration"/>
    <property type="evidence" value="ECO:0007669"/>
    <property type="project" value="UniProtKB-KW"/>
</dbReference>
<keyword evidence="7" id="KW-1185">Reference proteome</keyword>
<evidence type="ECO:0000256" key="1">
    <source>
        <dbReference type="ARBA" id="ARBA00008857"/>
    </source>
</evidence>
<dbReference type="EMBL" id="AP021861">
    <property type="protein sequence ID" value="BBO33071.1"/>
    <property type="molecule type" value="Genomic_DNA"/>
</dbReference>
<feature type="domain" description="Tyr recombinase" evidence="5">
    <location>
        <begin position="1"/>
        <end position="180"/>
    </location>
</feature>
<dbReference type="InterPro" id="IPR002104">
    <property type="entry name" value="Integrase_catalytic"/>
</dbReference>